<comment type="caution">
    <text evidence="2">The sequence shown here is derived from an EMBL/GenBank/DDBJ whole genome shotgun (WGS) entry which is preliminary data.</text>
</comment>
<dbReference type="InterPro" id="IPR011990">
    <property type="entry name" value="TPR-like_helical_dom_sf"/>
</dbReference>
<accession>A0ABM9A5J0</accession>
<evidence type="ECO:0000256" key="1">
    <source>
        <dbReference type="SAM" id="SignalP"/>
    </source>
</evidence>
<evidence type="ECO:0008006" key="4">
    <source>
        <dbReference type="Google" id="ProtNLM"/>
    </source>
</evidence>
<keyword evidence="3" id="KW-1185">Reference proteome</keyword>
<dbReference type="SUPFAM" id="SSF48452">
    <property type="entry name" value="TPR-like"/>
    <property type="match status" value="1"/>
</dbReference>
<gene>
    <name evidence="2" type="ORF">VMF7928_02766</name>
</gene>
<name>A0ABM9A5J0_9VIBR</name>
<reference evidence="2" key="1">
    <citation type="submission" date="2021-11" db="EMBL/GenBank/DDBJ databases">
        <authorList>
            <person name="Rodrigo-Torres L."/>
            <person name="Arahal R. D."/>
            <person name="Lucena T."/>
        </authorList>
    </citation>
    <scope>NUCLEOTIDE SEQUENCE</scope>
    <source>
        <strain evidence="2">CECT 7928</strain>
    </source>
</reference>
<evidence type="ECO:0000313" key="2">
    <source>
        <dbReference type="EMBL" id="CAH0540321.1"/>
    </source>
</evidence>
<dbReference type="Proteomes" id="UP000838748">
    <property type="component" value="Unassembled WGS sequence"/>
</dbReference>
<dbReference type="PROSITE" id="PS51257">
    <property type="entry name" value="PROKAR_LIPOPROTEIN"/>
    <property type="match status" value="1"/>
</dbReference>
<keyword evidence="1" id="KW-0732">Signal</keyword>
<dbReference type="RefSeq" id="WP_237362304.1">
    <property type="nucleotide sequence ID" value="NZ_CAKLDM010000002.1"/>
</dbReference>
<dbReference type="Gene3D" id="1.25.40.10">
    <property type="entry name" value="Tetratricopeptide repeat domain"/>
    <property type="match status" value="1"/>
</dbReference>
<evidence type="ECO:0000313" key="3">
    <source>
        <dbReference type="Proteomes" id="UP000838748"/>
    </source>
</evidence>
<sequence>MKLNTKLTVLILTASAFSCSVLAKTDTLLKVQKDWAACQYQTKDSDKKSKCFEQVISLNKTDLQQSPDNPNLMVWLAINKASLAGAEGGLSGLSQAKQAKKILEQVIEKAPETLNGSAYTSLGSLYYKVPGWPIGFGDDAKAEKLLKKALEINPNGIDSNYFYGDFLVEQGKKKEAIKYLTRAQNAAPRPERPVADAGRQQEISTLLKSLK</sequence>
<feature type="chain" id="PRO_5045075729" description="Tetratricopeptide repeat protein" evidence="1">
    <location>
        <begin position="24"/>
        <end position="211"/>
    </location>
</feature>
<protein>
    <recommendedName>
        <fullName evidence="4">Tetratricopeptide repeat protein</fullName>
    </recommendedName>
</protein>
<dbReference type="Pfam" id="PF14559">
    <property type="entry name" value="TPR_19"/>
    <property type="match status" value="1"/>
</dbReference>
<organism evidence="2 3">
    <name type="scientific">Vibrio marisflavi CECT 7928</name>
    <dbReference type="NCBI Taxonomy" id="634439"/>
    <lineage>
        <taxon>Bacteria</taxon>
        <taxon>Pseudomonadati</taxon>
        <taxon>Pseudomonadota</taxon>
        <taxon>Gammaproteobacteria</taxon>
        <taxon>Vibrionales</taxon>
        <taxon>Vibrionaceae</taxon>
        <taxon>Vibrio</taxon>
    </lineage>
</organism>
<dbReference type="EMBL" id="CAKLDM010000002">
    <property type="protein sequence ID" value="CAH0540321.1"/>
    <property type="molecule type" value="Genomic_DNA"/>
</dbReference>
<feature type="signal peptide" evidence="1">
    <location>
        <begin position="1"/>
        <end position="23"/>
    </location>
</feature>
<proteinExistence type="predicted"/>